<dbReference type="Gene3D" id="3.20.20.70">
    <property type="entry name" value="Aldolase class I"/>
    <property type="match status" value="1"/>
</dbReference>
<dbReference type="PANTHER" id="PTHR31268:SF32">
    <property type="entry name" value="GALACTINOL--SUCROSE GALACTOSYLTRANSFERASE 2-RELATED"/>
    <property type="match status" value="1"/>
</dbReference>
<dbReference type="InterPro" id="IPR013785">
    <property type="entry name" value="Aldolase_TIM"/>
</dbReference>
<dbReference type="Proteomes" id="UP000233783">
    <property type="component" value="Unassembled WGS sequence"/>
</dbReference>
<dbReference type="InterPro" id="IPR017853">
    <property type="entry name" value="GH"/>
</dbReference>
<evidence type="ECO:0000256" key="1">
    <source>
        <dbReference type="ARBA" id="ARBA00023277"/>
    </source>
</evidence>
<sequence length="670" mass="74294">MLANNLPVERASHAGEVKSEILCDVGGLLFGGRHAGVLVVQGKVGYYVGNLSNASAQRRVPMTKRLLEITSVTAHTECGPTGERSDMPLPLDAAELHKTRNLIEISVHAQLPVENPILEHATFQPGCSLTVACALPRYSRPAQGTSILCLYQHKEWWMRPTWVSCFADVPERTQMLVWKTRRAYKGQVREQWHVLLALSDGECRADIHGVEGRAGEVAVDVSTNQVGHTAVEGLILLHVQGDDPYVLVERCAHHAARVNNIAMREERPFPQALRGFGWCTWDALGQEVSEAGIIAKMEEFKRLHVPVSWVLIDDGWSQTEDNRLQGFGVDWIQFPEGLDHTVNILKQQYGVEHVGVWQAFQGYWEGVDPASEDWADPESTNPVFEVLSGVILRSFEQLSNGMLIPSPRHNAGYMFWHPWDCWLAEDGIDFVKVDSQSTISVLTRGMESFGALRDRHAVLDQVAAEVFDSALINCMGMAPENYWSRPTSPITRTSDDFFPRIPESLPEHAIENAYCSLLMGCLYHCDWDMFWTKHPNARVHAWLRWFSGGPVYCSDALGETDPETLKPFFDESGVLTHPDGVGVPVMGSLLVDPVHSTVPLGIRNTFRGEEVLLFVGLNTAAVQSAHIPAGDSACLVRNLETGECTQVGAGETLDVELRYGEYAALAVARA</sequence>
<keyword evidence="1" id="KW-0119">Carbohydrate metabolism</keyword>
<organism evidence="2 3">
    <name type="scientific">Bifidobacterium pseudolongum subsp. globosum</name>
    <dbReference type="NCBI Taxonomy" id="1690"/>
    <lineage>
        <taxon>Bacteria</taxon>
        <taxon>Bacillati</taxon>
        <taxon>Actinomycetota</taxon>
        <taxon>Actinomycetes</taxon>
        <taxon>Bifidobacteriales</taxon>
        <taxon>Bifidobacteriaceae</taxon>
        <taxon>Bifidobacterium</taxon>
    </lineage>
</organism>
<dbReference type="SUPFAM" id="SSF51445">
    <property type="entry name" value="(Trans)glycosidases"/>
    <property type="match status" value="1"/>
</dbReference>
<evidence type="ECO:0000313" key="3">
    <source>
        <dbReference type="Proteomes" id="UP000233783"/>
    </source>
</evidence>
<protein>
    <submittedName>
        <fullName evidence="2">Alpha-galactosidase</fullName>
    </submittedName>
</protein>
<dbReference type="AlphaFoldDB" id="A0A2N3QXI3"/>
<dbReference type="InterPro" id="IPR008811">
    <property type="entry name" value="Glycosyl_hydrolases_36"/>
</dbReference>
<dbReference type="PANTHER" id="PTHR31268">
    <property type="match status" value="1"/>
</dbReference>
<accession>A0A2N3QXI3</accession>
<comment type="caution">
    <text evidence="2">The sequence shown here is derived from an EMBL/GenBank/DDBJ whole genome shotgun (WGS) entry which is preliminary data.</text>
</comment>
<dbReference type="EMBL" id="PCHB01000007">
    <property type="protein sequence ID" value="PKU97415.1"/>
    <property type="molecule type" value="Genomic_DNA"/>
</dbReference>
<name>A0A2N3QXI3_9BIFI</name>
<gene>
    <name evidence="2" type="ORF">CQR56_0882</name>
</gene>
<dbReference type="Pfam" id="PF05691">
    <property type="entry name" value="Raffinose_syn"/>
    <property type="match status" value="2"/>
</dbReference>
<reference evidence="2 3" key="1">
    <citation type="submission" date="2017-10" db="EMBL/GenBank/DDBJ databases">
        <title>Bifidobacterium genomics.</title>
        <authorList>
            <person name="Lugli G.A."/>
            <person name="Milani C."/>
            <person name="Mancabelli L."/>
        </authorList>
    </citation>
    <scope>NUCLEOTIDE SEQUENCE [LARGE SCALE GENOMIC DNA]</scope>
    <source>
        <strain evidence="2 3">1744B</strain>
    </source>
</reference>
<evidence type="ECO:0000313" key="2">
    <source>
        <dbReference type="EMBL" id="PKU97415.1"/>
    </source>
</evidence>
<proteinExistence type="predicted"/>